<protein>
    <submittedName>
        <fullName evidence="2">Uncharacterized protein</fullName>
    </submittedName>
</protein>
<accession>A0AAP8MEZ4</accession>
<evidence type="ECO:0000256" key="1">
    <source>
        <dbReference type="SAM" id="SignalP"/>
    </source>
</evidence>
<organism evidence="2 3">
    <name type="scientific">Halioglobus japonicus</name>
    <dbReference type="NCBI Taxonomy" id="930805"/>
    <lineage>
        <taxon>Bacteria</taxon>
        <taxon>Pseudomonadati</taxon>
        <taxon>Pseudomonadota</taxon>
        <taxon>Gammaproteobacteria</taxon>
        <taxon>Cellvibrionales</taxon>
        <taxon>Halieaceae</taxon>
        <taxon>Halioglobus</taxon>
    </lineage>
</organism>
<name>A0AAP8MEZ4_9GAMM</name>
<evidence type="ECO:0000313" key="2">
    <source>
        <dbReference type="EMBL" id="PLW86618.1"/>
    </source>
</evidence>
<sequence>MTRAILLSLTLLCIVTAPGRAIACGAHGFYLNPDDMGFVGGAVVRMAGLAPPEPVFKLEHPAMARGVLNQESEIEVEYSRPFFSSHVRMEITGTSNVSLPTPTIDLDDRSGTLSIPFTLTGNGFDQITLKVTGSHKGKMVTESRRIYLRASAPAPAEEQQLSQR</sequence>
<proteinExistence type="predicted"/>
<comment type="caution">
    <text evidence="2">The sequence shown here is derived from an EMBL/GenBank/DDBJ whole genome shotgun (WGS) entry which is preliminary data.</text>
</comment>
<evidence type="ECO:0000313" key="3">
    <source>
        <dbReference type="Proteomes" id="UP000235162"/>
    </source>
</evidence>
<dbReference type="RefSeq" id="WP_084199307.1">
    <property type="nucleotide sequence ID" value="NZ_BMYL01000002.1"/>
</dbReference>
<dbReference type="EMBL" id="PKUR01000002">
    <property type="protein sequence ID" value="PLW86618.1"/>
    <property type="molecule type" value="Genomic_DNA"/>
</dbReference>
<keyword evidence="3" id="KW-1185">Reference proteome</keyword>
<feature type="signal peptide" evidence="1">
    <location>
        <begin position="1"/>
        <end position="23"/>
    </location>
</feature>
<reference evidence="2 3" key="1">
    <citation type="submission" date="2018-01" db="EMBL/GenBank/DDBJ databases">
        <title>The draft genome sequence of Halioglobus japonicus S1-36.</title>
        <authorList>
            <person name="Du Z.-J."/>
            <person name="Shi M.-J."/>
        </authorList>
    </citation>
    <scope>NUCLEOTIDE SEQUENCE [LARGE SCALE GENOMIC DNA]</scope>
    <source>
        <strain evidence="2 3">S1-36</strain>
    </source>
</reference>
<dbReference type="AlphaFoldDB" id="A0AAP8MEZ4"/>
<feature type="chain" id="PRO_5042867395" evidence="1">
    <location>
        <begin position="24"/>
        <end position="164"/>
    </location>
</feature>
<keyword evidence="1" id="KW-0732">Signal</keyword>
<gene>
    <name evidence="2" type="ORF">C0029_09495</name>
</gene>
<dbReference type="Proteomes" id="UP000235162">
    <property type="component" value="Unassembled WGS sequence"/>
</dbReference>
<dbReference type="KEGG" id="hja:BST95_10465"/>